<keyword evidence="1" id="KW-0472">Membrane</keyword>
<dbReference type="KEGG" id="aee:IM676_06740"/>
<gene>
    <name evidence="2" type="ORF">IM676_06740</name>
</gene>
<dbReference type="Proteomes" id="UP000593846">
    <property type="component" value="Chromosome"/>
</dbReference>
<organism evidence="2 3">
    <name type="scientific">Anabaenopsis elenkinii CCIBt3563</name>
    <dbReference type="NCBI Taxonomy" id="2779889"/>
    <lineage>
        <taxon>Bacteria</taxon>
        <taxon>Bacillati</taxon>
        <taxon>Cyanobacteriota</taxon>
        <taxon>Cyanophyceae</taxon>
        <taxon>Nostocales</taxon>
        <taxon>Nodulariaceae</taxon>
        <taxon>Anabaenopsis</taxon>
    </lineage>
</organism>
<dbReference type="AlphaFoldDB" id="A0A7S6RKK3"/>
<evidence type="ECO:0000313" key="2">
    <source>
        <dbReference type="EMBL" id="QOV23967.1"/>
    </source>
</evidence>
<evidence type="ECO:0000256" key="1">
    <source>
        <dbReference type="SAM" id="Phobius"/>
    </source>
</evidence>
<accession>A0A7S6RKK3</accession>
<proteinExistence type="predicted"/>
<keyword evidence="1" id="KW-0812">Transmembrane</keyword>
<sequence length="53" mass="5753">MENIIIVLVIAIAMGFLSAKIAESKRRDQTVWFILGALFGLIAVIVISLLPAL</sequence>
<name>A0A7S6RKK3_9CYAN</name>
<feature type="transmembrane region" description="Helical" evidence="1">
    <location>
        <begin position="29"/>
        <end position="50"/>
    </location>
</feature>
<evidence type="ECO:0000313" key="3">
    <source>
        <dbReference type="Proteomes" id="UP000593846"/>
    </source>
</evidence>
<keyword evidence="3" id="KW-1185">Reference proteome</keyword>
<protein>
    <submittedName>
        <fullName evidence="2">Uncharacterized protein</fullName>
    </submittedName>
</protein>
<dbReference type="EMBL" id="CP063311">
    <property type="protein sequence ID" value="QOV23967.1"/>
    <property type="molecule type" value="Genomic_DNA"/>
</dbReference>
<reference evidence="3" key="1">
    <citation type="submission" date="2020-10" db="EMBL/GenBank/DDBJ databases">
        <title>Genome-based taxonomic classification of the species Anabaenopsis elenkinii.</title>
        <authorList>
            <person name="Delbaje E."/>
            <person name="Andreote A.P.D."/>
            <person name="Pellegrinetti T.A."/>
            <person name="Cruz R.B."/>
            <person name="Branco L.H.Z."/>
            <person name="Fiore M.F."/>
        </authorList>
    </citation>
    <scope>NUCLEOTIDE SEQUENCE [LARGE SCALE GENOMIC DNA]</scope>
    <source>
        <strain evidence="3">CCIBt3563</strain>
    </source>
</reference>
<dbReference type="RefSeq" id="WP_200989497.1">
    <property type="nucleotide sequence ID" value="NZ_CP063311.1"/>
</dbReference>
<keyword evidence="1" id="KW-1133">Transmembrane helix</keyword>